<keyword evidence="4" id="KW-0411">Iron-sulfur</keyword>
<proteinExistence type="predicted"/>
<dbReference type="InterPro" id="IPR036922">
    <property type="entry name" value="Rieske_2Fe-2S_sf"/>
</dbReference>
<evidence type="ECO:0000256" key="1">
    <source>
        <dbReference type="ARBA" id="ARBA00022714"/>
    </source>
</evidence>
<evidence type="ECO:0000256" key="2">
    <source>
        <dbReference type="ARBA" id="ARBA00022723"/>
    </source>
</evidence>
<dbReference type="PANTHER" id="PTHR13847:SF274">
    <property type="entry name" value="RIESKE 2FE-2S IRON-SULFUR PROTEIN YHFW-RELATED"/>
    <property type="match status" value="1"/>
</dbReference>
<keyword evidence="1" id="KW-0001">2Fe-2S</keyword>
<dbReference type="Gene3D" id="3.30.9.10">
    <property type="entry name" value="D-Amino Acid Oxidase, subunit A, domain 2"/>
    <property type="match status" value="1"/>
</dbReference>
<feature type="region of interest" description="Disordered" evidence="5">
    <location>
        <begin position="1"/>
        <end position="20"/>
    </location>
</feature>
<gene>
    <name evidence="7" type="ORF">IE331_04375</name>
</gene>
<organism evidence="7 8">
    <name type="scientific">Nocardioides donggukensis</name>
    <dbReference type="NCBI Taxonomy" id="2774019"/>
    <lineage>
        <taxon>Bacteria</taxon>
        <taxon>Bacillati</taxon>
        <taxon>Actinomycetota</taxon>
        <taxon>Actinomycetes</taxon>
        <taxon>Propionibacteriales</taxon>
        <taxon>Nocardioidaceae</taxon>
        <taxon>Nocardioides</taxon>
    </lineage>
</organism>
<sequence>MVRRYPPGPNTCAGGGGVPPAHATIRRSTVALTSLWEDRRPRNHASARPLSVSGRAWDVVVVGAGLTGLTTALLLARAGLEVLVLESYGVGSGTTGRSTAKLSLLQGTHLSKLAGRHTEDVVEQYVTGNREALAWLLRYCAEHEVAVQRRTSYTYATTERGEHAARAEHRAARDAGLEVRWESSTDLPFRTRGAVALEDQAQLDPLELVDALAADVRRHGGTIAEGTPVRSVSGRGPVRVRIDDAEVEADRVVLATNMPILDRGGFFGRAVPARSYGLAFATPERAVDGMYLSADSPGRSLRDAPAADGGDLLLVGGNGHTTGRTRSPRSRVADLQSWTATHFPDAEVTHTWSAQDYVTASGLPYVGRLSPRRDDLLVAGGYSKWGMTNGVAAALALSSRILRGHTPWADVLDPWSRHAARGLPDATLANAEVGLELTRGWIRPVTGLTHRTDPVEGQGRVKIYRVGLPTAVSRVHGQVHRVSAVCPHLGGILRWNDAELSWDCPLHGSRFGPAGELLEGPATCGLGSHEE</sequence>
<dbReference type="InterPro" id="IPR006076">
    <property type="entry name" value="FAD-dep_OxRdtase"/>
</dbReference>
<comment type="caution">
    <text evidence="7">The sequence shown here is derived from an EMBL/GenBank/DDBJ whole genome shotgun (WGS) entry which is preliminary data.</text>
</comment>
<keyword evidence="3" id="KW-0408">Iron</keyword>
<dbReference type="EMBL" id="JACYXZ010000001">
    <property type="protein sequence ID" value="MBD8868854.1"/>
    <property type="molecule type" value="Genomic_DNA"/>
</dbReference>
<evidence type="ECO:0000256" key="3">
    <source>
        <dbReference type="ARBA" id="ARBA00023004"/>
    </source>
</evidence>
<evidence type="ECO:0000313" key="7">
    <source>
        <dbReference type="EMBL" id="MBD8868854.1"/>
    </source>
</evidence>
<evidence type="ECO:0000256" key="5">
    <source>
        <dbReference type="SAM" id="MobiDB-lite"/>
    </source>
</evidence>
<feature type="domain" description="Rieske" evidence="6">
    <location>
        <begin position="446"/>
        <end position="531"/>
    </location>
</feature>
<dbReference type="PRINTS" id="PR00469">
    <property type="entry name" value="PNDRDTASEII"/>
</dbReference>
<reference evidence="7" key="1">
    <citation type="submission" date="2020-09" db="EMBL/GenBank/DDBJ databases">
        <title>Nocardioides sp. strain MJB4 16S ribosomal RNA gene Genome sequencing and assembly.</title>
        <authorList>
            <person name="Kim I."/>
        </authorList>
    </citation>
    <scope>NUCLEOTIDE SEQUENCE</scope>
    <source>
        <strain evidence="7">MJB4</strain>
    </source>
</reference>
<keyword evidence="2" id="KW-0479">Metal-binding</keyword>
<dbReference type="GO" id="GO:0016705">
    <property type="term" value="F:oxidoreductase activity, acting on paired donors, with incorporation or reduction of molecular oxygen"/>
    <property type="evidence" value="ECO:0007669"/>
    <property type="project" value="UniProtKB-ARBA"/>
</dbReference>
<keyword evidence="8" id="KW-1185">Reference proteome</keyword>
<dbReference type="InterPro" id="IPR036188">
    <property type="entry name" value="FAD/NAD-bd_sf"/>
</dbReference>
<dbReference type="GO" id="GO:0046872">
    <property type="term" value="F:metal ion binding"/>
    <property type="evidence" value="ECO:0007669"/>
    <property type="project" value="UniProtKB-KW"/>
</dbReference>
<dbReference type="Pfam" id="PF00355">
    <property type="entry name" value="Rieske"/>
    <property type="match status" value="1"/>
</dbReference>
<evidence type="ECO:0000259" key="6">
    <source>
        <dbReference type="PROSITE" id="PS51296"/>
    </source>
</evidence>
<dbReference type="AlphaFoldDB" id="A0A927K251"/>
<evidence type="ECO:0000256" key="4">
    <source>
        <dbReference type="ARBA" id="ARBA00023014"/>
    </source>
</evidence>
<accession>A0A927K251</accession>
<dbReference type="PROSITE" id="PS51296">
    <property type="entry name" value="RIESKE"/>
    <property type="match status" value="1"/>
</dbReference>
<dbReference type="GO" id="GO:0051537">
    <property type="term" value="F:2 iron, 2 sulfur cluster binding"/>
    <property type="evidence" value="ECO:0007669"/>
    <property type="project" value="UniProtKB-KW"/>
</dbReference>
<dbReference type="Gene3D" id="2.102.10.10">
    <property type="entry name" value="Rieske [2Fe-2S] iron-sulphur domain"/>
    <property type="match status" value="1"/>
</dbReference>
<dbReference type="GO" id="GO:0004497">
    <property type="term" value="F:monooxygenase activity"/>
    <property type="evidence" value="ECO:0007669"/>
    <property type="project" value="UniProtKB-ARBA"/>
</dbReference>
<dbReference type="Proteomes" id="UP000616839">
    <property type="component" value="Unassembled WGS sequence"/>
</dbReference>
<dbReference type="SUPFAM" id="SSF51905">
    <property type="entry name" value="FAD/NAD(P)-binding domain"/>
    <property type="match status" value="1"/>
</dbReference>
<dbReference type="Pfam" id="PF01266">
    <property type="entry name" value="DAO"/>
    <property type="match status" value="1"/>
</dbReference>
<dbReference type="InterPro" id="IPR017941">
    <property type="entry name" value="Rieske_2Fe-2S"/>
</dbReference>
<dbReference type="SUPFAM" id="SSF50022">
    <property type="entry name" value="ISP domain"/>
    <property type="match status" value="1"/>
</dbReference>
<dbReference type="Gene3D" id="3.50.50.60">
    <property type="entry name" value="FAD/NAD(P)-binding domain"/>
    <property type="match status" value="1"/>
</dbReference>
<protein>
    <submittedName>
        <fullName evidence="7">FAD-dependent oxidoreductase</fullName>
    </submittedName>
</protein>
<dbReference type="PANTHER" id="PTHR13847">
    <property type="entry name" value="SARCOSINE DEHYDROGENASE-RELATED"/>
    <property type="match status" value="1"/>
</dbReference>
<dbReference type="GO" id="GO:0005737">
    <property type="term" value="C:cytoplasm"/>
    <property type="evidence" value="ECO:0007669"/>
    <property type="project" value="TreeGrafter"/>
</dbReference>
<evidence type="ECO:0000313" key="8">
    <source>
        <dbReference type="Proteomes" id="UP000616839"/>
    </source>
</evidence>
<name>A0A927K251_9ACTN</name>